<gene>
    <name evidence="3" type="ORF">EYS42_10805</name>
</gene>
<keyword evidence="4" id="KW-1185">Reference proteome</keyword>
<sequence length="387" mass="42595">MSSVGKFHSFDLARQLHRRGQLLRIHTGYPMFKLRSEGLPADLIQTHPWLRTPYMAVAGRISLSAPVARAAEHCTMRDLDRRVSRCLEAADVFVGLSGGALLSGRTARAMGMVHVCDRGSTHIQAQARLLTEEFARWGEPCDDMHPATVDVELQEYAEADAITVPSSFARRTFLAHGVPEGKVHVLPYGVDLGRFQPRSVPASDTFDVLFAGGASLRKGVPYLIQAFMRLKHPAKRLRFAGQFPPSLQHKLRQRGHWHEAIELLGHLSTDALCELMSRSHVLVLPSVEDGFGLVMAQAMACGCPVIASLNTGAEDLFADGREGFHVPAASAEHLLERLQQLADQPDVRRCMAQAARLKVETLNGWAQYGEAASLLFQRLRSQGARAS</sequence>
<dbReference type="AlphaFoldDB" id="A0A4V2JFJ0"/>
<feature type="domain" description="Glycosyl transferase family 1" evidence="1">
    <location>
        <begin position="202"/>
        <end position="356"/>
    </location>
</feature>
<comment type="caution">
    <text evidence="3">The sequence shown here is derived from an EMBL/GenBank/DDBJ whole genome shotgun (WGS) entry which is preliminary data.</text>
</comment>
<dbReference type="InterPro" id="IPR028098">
    <property type="entry name" value="Glyco_trans_4-like_N"/>
</dbReference>
<dbReference type="CDD" id="cd03801">
    <property type="entry name" value="GT4_PimA-like"/>
    <property type="match status" value="1"/>
</dbReference>
<protein>
    <submittedName>
        <fullName evidence="3">Glycosyltransferase family 1 protein</fullName>
    </submittedName>
</protein>
<accession>A0A4V2JFJ0</accession>
<dbReference type="InterPro" id="IPR050194">
    <property type="entry name" value="Glycosyltransferase_grp1"/>
</dbReference>
<dbReference type="Proteomes" id="UP000292120">
    <property type="component" value="Unassembled WGS sequence"/>
</dbReference>
<name>A0A4V2JFJ0_9BURK</name>
<organism evidence="3 4">
    <name type="scientific">Aquabacterium lacunae</name>
    <dbReference type="NCBI Taxonomy" id="2528630"/>
    <lineage>
        <taxon>Bacteria</taxon>
        <taxon>Pseudomonadati</taxon>
        <taxon>Pseudomonadota</taxon>
        <taxon>Betaproteobacteria</taxon>
        <taxon>Burkholderiales</taxon>
        <taxon>Aquabacterium</taxon>
    </lineage>
</organism>
<dbReference type="Pfam" id="PF00534">
    <property type="entry name" value="Glycos_transf_1"/>
    <property type="match status" value="1"/>
</dbReference>
<dbReference type="Gene3D" id="3.40.50.2000">
    <property type="entry name" value="Glycogen Phosphorylase B"/>
    <property type="match status" value="2"/>
</dbReference>
<feature type="domain" description="Glycosyltransferase subfamily 4-like N-terminal" evidence="2">
    <location>
        <begin position="134"/>
        <end position="194"/>
    </location>
</feature>
<evidence type="ECO:0000313" key="3">
    <source>
        <dbReference type="EMBL" id="TBO30180.1"/>
    </source>
</evidence>
<dbReference type="EMBL" id="SIXI01000004">
    <property type="protein sequence ID" value="TBO30180.1"/>
    <property type="molecule type" value="Genomic_DNA"/>
</dbReference>
<dbReference type="PANTHER" id="PTHR45947">
    <property type="entry name" value="SULFOQUINOVOSYL TRANSFERASE SQD2"/>
    <property type="match status" value="1"/>
</dbReference>
<proteinExistence type="predicted"/>
<dbReference type="InterPro" id="IPR001296">
    <property type="entry name" value="Glyco_trans_1"/>
</dbReference>
<evidence type="ECO:0000313" key="4">
    <source>
        <dbReference type="Proteomes" id="UP000292120"/>
    </source>
</evidence>
<reference evidence="3 4" key="1">
    <citation type="submission" date="2019-02" db="EMBL/GenBank/DDBJ databases">
        <title>Aquabacterium sp. strain KMB7.</title>
        <authorList>
            <person name="Chen W.-M."/>
        </authorList>
    </citation>
    <scope>NUCLEOTIDE SEQUENCE [LARGE SCALE GENOMIC DNA]</scope>
    <source>
        <strain evidence="3 4">KMB7</strain>
    </source>
</reference>
<evidence type="ECO:0000259" key="1">
    <source>
        <dbReference type="Pfam" id="PF00534"/>
    </source>
</evidence>
<dbReference type="PANTHER" id="PTHR45947:SF3">
    <property type="entry name" value="SULFOQUINOVOSYL TRANSFERASE SQD2"/>
    <property type="match status" value="1"/>
</dbReference>
<dbReference type="OrthoDB" id="9775208at2"/>
<dbReference type="SUPFAM" id="SSF53756">
    <property type="entry name" value="UDP-Glycosyltransferase/glycogen phosphorylase"/>
    <property type="match status" value="1"/>
</dbReference>
<dbReference type="GO" id="GO:0016757">
    <property type="term" value="F:glycosyltransferase activity"/>
    <property type="evidence" value="ECO:0007669"/>
    <property type="project" value="InterPro"/>
</dbReference>
<keyword evidence="3" id="KW-0808">Transferase</keyword>
<dbReference type="Pfam" id="PF13439">
    <property type="entry name" value="Glyco_transf_4"/>
    <property type="match status" value="1"/>
</dbReference>
<evidence type="ECO:0000259" key="2">
    <source>
        <dbReference type="Pfam" id="PF13439"/>
    </source>
</evidence>